<protein>
    <submittedName>
        <fullName evidence="2">Uncharacterized protein</fullName>
    </submittedName>
</protein>
<gene>
    <name evidence="2" type="ORF">Agub_g3081</name>
</gene>
<sequence length="163" mass="16511">MGGCVVKSGGAAVDTARVEGPPCSCSRLSGGREGGESMPPLDVPAAAATAAATPAAASRAGLSLTGCEVTSRLTRKPWLPEGPLGLRRTQPFDGLRASTFLAALLPGDPRVRNFTLICSSRIASVSRPPNLEAACLSLGSRHERSSSSCAGAGASPSNLHLRC</sequence>
<reference evidence="2 3" key="1">
    <citation type="journal article" date="2021" name="Sci. Rep.">
        <title>Genome sequencing of the multicellular alga Astrephomene provides insights into convergent evolution of germ-soma differentiation.</title>
        <authorList>
            <person name="Yamashita S."/>
            <person name="Yamamoto K."/>
            <person name="Matsuzaki R."/>
            <person name="Suzuki S."/>
            <person name="Yamaguchi H."/>
            <person name="Hirooka S."/>
            <person name="Minakuchi Y."/>
            <person name="Miyagishima S."/>
            <person name="Kawachi M."/>
            <person name="Toyoda A."/>
            <person name="Nozaki H."/>
        </authorList>
    </citation>
    <scope>NUCLEOTIDE SEQUENCE [LARGE SCALE GENOMIC DNA]</scope>
    <source>
        <strain evidence="2 3">NIES-4017</strain>
    </source>
</reference>
<evidence type="ECO:0000313" key="2">
    <source>
        <dbReference type="EMBL" id="GFR42191.1"/>
    </source>
</evidence>
<organism evidence="2 3">
    <name type="scientific">Astrephomene gubernaculifera</name>
    <dbReference type="NCBI Taxonomy" id="47775"/>
    <lineage>
        <taxon>Eukaryota</taxon>
        <taxon>Viridiplantae</taxon>
        <taxon>Chlorophyta</taxon>
        <taxon>core chlorophytes</taxon>
        <taxon>Chlorophyceae</taxon>
        <taxon>CS clade</taxon>
        <taxon>Chlamydomonadales</taxon>
        <taxon>Astrephomenaceae</taxon>
        <taxon>Astrephomene</taxon>
    </lineage>
</organism>
<feature type="region of interest" description="Disordered" evidence="1">
    <location>
        <begin position="143"/>
        <end position="163"/>
    </location>
</feature>
<evidence type="ECO:0000256" key="1">
    <source>
        <dbReference type="SAM" id="MobiDB-lite"/>
    </source>
</evidence>
<keyword evidence="3" id="KW-1185">Reference proteome</keyword>
<accession>A0AAD3DHZ6</accession>
<comment type="caution">
    <text evidence="2">The sequence shown here is derived from an EMBL/GenBank/DDBJ whole genome shotgun (WGS) entry which is preliminary data.</text>
</comment>
<feature type="compositionally biased region" description="Low complexity" evidence="1">
    <location>
        <begin position="146"/>
        <end position="157"/>
    </location>
</feature>
<dbReference type="Proteomes" id="UP001054857">
    <property type="component" value="Unassembled WGS sequence"/>
</dbReference>
<dbReference type="AlphaFoldDB" id="A0AAD3DHZ6"/>
<proteinExistence type="predicted"/>
<name>A0AAD3DHZ6_9CHLO</name>
<feature type="region of interest" description="Disordered" evidence="1">
    <location>
        <begin position="20"/>
        <end position="39"/>
    </location>
</feature>
<evidence type="ECO:0000313" key="3">
    <source>
        <dbReference type="Proteomes" id="UP001054857"/>
    </source>
</evidence>
<dbReference type="EMBL" id="BMAR01000003">
    <property type="protein sequence ID" value="GFR42191.1"/>
    <property type="molecule type" value="Genomic_DNA"/>
</dbReference>